<name>A0ABR5T3T8_9BURK</name>
<protein>
    <submittedName>
        <fullName evidence="3">Pilus assembly protein</fullName>
    </submittedName>
</protein>
<dbReference type="Proteomes" id="UP000070255">
    <property type="component" value="Unassembled WGS sequence"/>
</dbReference>
<keyword evidence="1" id="KW-0472">Membrane</keyword>
<keyword evidence="4" id="KW-1185">Reference proteome</keyword>
<proteinExistence type="predicted"/>
<organism evidence="3 4">
    <name type="scientific">Burkholderia savannae</name>
    <dbReference type="NCBI Taxonomy" id="1637837"/>
    <lineage>
        <taxon>Bacteria</taxon>
        <taxon>Pseudomonadati</taxon>
        <taxon>Pseudomonadota</taxon>
        <taxon>Betaproteobacteria</taxon>
        <taxon>Burkholderiales</taxon>
        <taxon>Burkholderiaceae</taxon>
        <taxon>Burkholderia</taxon>
        <taxon>pseudomallei group</taxon>
    </lineage>
</organism>
<accession>A0ABR5T3T8</accession>
<reference evidence="3 4" key="1">
    <citation type="submission" date="2015-11" db="EMBL/GenBank/DDBJ databases">
        <authorList>
            <person name="Sahl J."/>
            <person name="Wagner D."/>
            <person name="Keim P."/>
        </authorList>
    </citation>
    <scope>NUCLEOTIDE SEQUENCE [LARGE SCALE GENOMIC DNA]</scope>
    <source>
        <strain evidence="3 4">BDU18</strain>
    </source>
</reference>
<comment type="caution">
    <text evidence="3">The sequence shown here is derived from an EMBL/GenBank/DDBJ whole genome shotgun (WGS) entry which is preliminary data.</text>
</comment>
<dbReference type="EMBL" id="LNJQ01000004">
    <property type="protein sequence ID" value="KWZ37870.1"/>
    <property type="molecule type" value="Genomic_DNA"/>
</dbReference>
<feature type="domain" description="Bacterial shufflon protein N-terminal" evidence="2">
    <location>
        <begin position="40"/>
        <end position="378"/>
    </location>
</feature>
<evidence type="ECO:0000259" key="2">
    <source>
        <dbReference type="Pfam" id="PF04917"/>
    </source>
</evidence>
<feature type="transmembrane region" description="Helical" evidence="1">
    <location>
        <begin position="12"/>
        <end position="36"/>
    </location>
</feature>
<evidence type="ECO:0000313" key="4">
    <source>
        <dbReference type="Proteomes" id="UP000070255"/>
    </source>
</evidence>
<evidence type="ECO:0000256" key="1">
    <source>
        <dbReference type="SAM" id="Phobius"/>
    </source>
</evidence>
<keyword evidence="1" id="KW-0812">Transmembrane</keyword>
<keyword evidence="1" id="KW-1133">Transmembrane helix</keyword>
<dbReference type="Pfam" id="PF04917">
    <property type="entry name" value="Shufflon_N"/>
    <property type="match status" value="1"/>
</dbReference>
<gene>
    <name evidence="3" type="ORF">WS72_23380</name>
</gene>
<dbReference type="RefSeq" id="WP_059670487.1">
    <property type="nucleotide sequence ID" value="NZ_LNJQ01000004.1"/>
</dbReference>
<dbReference type="InterPro" id="IPR007001">
    <property type="entry name" value="Shufflon_N"/>
</dbReference>
<evidence type="ECO:0000313" key="3">
    <source>
        <dbReference type="EMBL" id="KWZ37870.1"/>
    </source>
</evidence>
<sequence length="561" mass="58762">MRFASSRRRARGFALIEMLGALAIAALMLAGIAMLVDTSLDDVRAQQAAQYQAQVTAAATRALKRDYDAWLQRANTQAPVVMTLADLQATNDLPAALRPANAYGQHTCVLVKRTASGAGLDALVVTTGGETIGDKELGLVAASAGPGGGSIGARVPAEARGAFDAWRMPLGAYLGGSSPTCDPADAAPPNAGHLANEIFFNGPGQQINSDYLYRVGVGGHPEANAMQVPIWLTHTFVEGSADAANCGTAGGFANGKLGADAAGNLLSCSNGVWRGAGGHWKSPVATAGTLPDDASNEAGDVRLTLDTFRAYAWTGGGWQALAVDRDGNMIVPGIVAANRLEITGSVVVNTPCSPDPLRQNAGLVSMGQDGQVLSCQNGIWLPQSGIKIGGTDMDCQILMATPGATDFPQCSSTYAGPYPNGSLITYEADGTYTYTIDRRVKLDNNGLISVSAYMHMSYATCDLKGREGQMRLVVEIIDVQGNKVIAHGEAQSTKLIEDAATINVTLNQAAEPRGGYVVRLASKWATYDSYAKTPWQSTYCSGGHTFLQTPLVTGWTVNSFY</sequence>
<dbReference type="Pfam" id="PF07963">
    <property type="entry name" value="N_methyl"/>
    <property type="match status" value="1"/>
</dbReference>
<dbReference type="InterPro" id="IPR012902">
    <property type="entry name" value="N_methyl_site"/>
</dbReference>